<accession>A0A448HHH4</accession>
<reference evidence="2 3" key="1">
    <citation type="submission" date="2018-12" db="EMBL/GenBank/DDBJ databases">
        <authorList>
            <consortium name="Pathogen Informatics"/>
        </authorList>
    </citation>
    <scope>NUCLEOTIDE SEQUENCE [LARGE SCALE GENOMIC DNA]</scope>
    <source>
        <strain evidence="2 3">NCTC11636</strain>
    </source>
</reference>
<protein>
    <submittedName>
        <fullName evidence="2">Uncharacterized protein</fullName>
    </submittedName>
</protein>
<keyword evidence="3" id="KW-1185">Reference proteome</keyword>
<evidence type="ECO:0000313" key="2">
    <source>
        <dbReference type="EMBL" id="VEG28419.1"/>
    </source>
</evidence>
<dbReference type="KEGG" id="ahw:NCTC11636_01528"/>
<dbReference type="OrthoDB" id="5136203at2"/>
<organism evidence="2 3">
    <name type="scientific">Actinomyces howellii</name>
    <dbReference type="NCBI Taxonomy" id="52771"/>
    <lineage>
        <taxon>Bacteria</taxon>
        <taxon>Bacillati</taxon>
        <taxon>Actinomycetota</taxon>
        <taxon>Actinomycetes</taxon>
        <taxon>Actinomycetales</taxon>
        <taxon>Actinomycetaceae</taxon>
        <taxon>Actinomyces</taxon>
    </lineage>
</organism>
<proteinExistence type="predicted"/>
<sequence>MEYPYAFNQFRLALHTAATSPDPDERTRGARRAMRWARALAAIARGKVRVGSRSPVKGLPVWVTPEVLRGGFATGRALAEVPLSEEETRRLERLGLPATREALLVSWLTDEGMAELGAMLDERAYIVEIPEDGAVLLAAALLRAGHEHAALTALSEISPLAGRLRLTPTPAPPASHAPETCFRRSAAQVSDSLRRMRPSTAVEAQREALGLWLPLTDQVVSFWSTRHSTAWSAEDVAEARRLLAAYEDACLQGTLCRKYRHPKENLPILVSALRAGVTGELDEAWRRRVAHVLGCVQAKRGLPGDEAAQALRREQRRVAGRASHSDVARVAARRLDDLPPREGIDDVENATRPISPQEATEGAAAGTPLPAAVRRRIEMGRAGSLPQLVEQGAVPSAEVLAELVPQVTAARLAAGYEDPALGAAVAATYAAFRRRRTLLLLDYASQFRFEELPWIQAADAARRSSPSRDAAEVGRQVAATALEAFPGTILPNALISELRTLWDAGGIRTTLTEELAADIFMGGFSTRFVASAQEAARLLRGTLYERYYGLDYDAVLTLPVTHAGPDSAFTTMCSAGGSGLSGTAVTGAIIERQQILTTHNLAAMVIAGVEPASGWAELAVRASERTATLLGRARAHGESRSYARLRSMKNAAYAWRQAVFFLSIADGASQDLRPRTTFPARVEESMSRLVADLDRSRSTPVRPFLGWGTWDV</sequence>
<evidence type="ECO:0000313" key="3">
    <source>
        <dbReference type="Proteomes" id="UP000266895"/>
    </source>
</evidence>
<dbReference type="AlphaFoldDB" id="A0A448HHH4"/>
<dbReference type="Proteomes" id="UP000266895">
    <property type="component" value="Chromosome"/>
</dbReference>
<name>A0A448HHH4_9ACTO</name>
<dbReference type="EMBL" id="LR134350">
    <property type="protein sequence ID" value="VEG28419.1"/>
    <property type="molecule type" value="Genomic_DNA"/>
</dbReference>
<evidence type="ECO:0000256" key="1">
    <source>
        <dbReference type="SAM" id="MobiDB-lite"/>
    </source>
</evidence>
<feature type="region of interest" description="Disordered" evidence="1">
    <location>
        <begin position="338"/>
        <end position="366"/>
    </location>
</feature>
<dbReference type="RefSeq" id="WP_126382590.1">
    <property type="nucleotide sequence ID" value="NZ_LR134350.1"/>
</dbReference>
<gene>
    <name evidence="2" type="ORF">NCTC11636_01528</name>
</gene>